<dbReference type="InterPro" id="IPR023996">
    <property type="entry name" value="TonB-dep_OMP_SusC/RagA"/>
</dbReference>
<keyword evidence="13" id="KW-0675">Receptor</keyword>
<evidence type="ECO:0000313" key="14">
    <source>
        <dbReference type="Proteomes" id="UP000812961"/>
    </source>
</evidence>
<name>A0ABS7G693_9BACT</name>
<organism evidence="13 14">
    <name type="scientific">Chitinophaga rhizophila</name>
    <dbReference type="NCBI Taxonomy" id="2866212"/>
    <lineage>
        <taxon>Bacteria</taxon>
        <taxon>Pseudomonadati</taxon>
        <taxon>Bacteroidota</taxon>
        <taxon>Chitinophagia</taxon>
        <taxon>Chitinophagales</taxon>
        <taxon>Chitinophagaceae</taxon>
        <taxon>Chitinophaga</taxon>
    </lineage>
</organism>
<protein>
    <submittedName>
        <fullName evidence="13">TonB-dependent receptor</fullName>
    </submittedName>
</protein>
<keyword evidence="2 8" id="KW-0813">Transport</keyword>
<keyword evidence="10" id="KW-0732">Signal</keyword>
<dbReference type="EMBL" id="JAICCF010000001">
    <property type="protein sequence ID" value="MBW8683164.1"/>
    <property type="molecule type" value="Genomic_DNA"/>
</dbReference>
<dbReference type="InterPro" id="IPR039426">
    <property type="entry name" value="TonB-dep_rcpt-like"/>
</dbReference>
<feature type="signal peptide" evidence="10">
    <location>
        <begin position="1"/>
        <end position="20"/>
    </location>
</feature>
<dbReference type="NCBIfam" id="TIGR04057">
    <property type="entry name" value="SusC_RagA_signa"/>
    <property type="match status" value="1"/>
</dbReference>
<keyword evidence="3 8" id="KW-1134">Transmembrane beta strand</keyword>
<dbReference type="InterPro" id="IPR037066">
    <property type="entry name" value="Plug_dom_sf"/>
</dbReference>
<dbReference type="InterPro" id="IPR036942">
    <property type="entry name" value="Beta-barrel_TonB_sf"/>
</dbReference>
<dbReference type="RefSeq" id="WP_220248397.1">
    <property type="nucleotide sequence ID" value="NZ_JAICCF010000001.1"/>
</dbReference>
<dbReference type="PROSITE" id="PS52016">
    <property type="entry name" value="TONB_DEPENDENT_REC_3"/>
    <property type="match status" value="1"/>
</dbReference>
<evidence type="ECO:0000256" key="4">
    <source>
        <dbReference type="ARBA" id="ARBA00022692"/>
    </source>
</evidence>
<keyword evidence="5 9" id="KW-0798">TonB box</keyword>
<dbReference type="Pfam" id="PF13715">
    <property type="entry name" value="CarbopepD_reg_2"/>
    <property type="match status" value="1"/>
</dbReference>
<evidence type="ECO:0000313" key="13">
    <source>
        <dbReference type="EMBL" id="MBW8683164.1"/>
    </source>
</evidence>
<feature type="domain" description="TonB-dependent receptor-like beta-barrel" evidence="11">
    <location>
        <begin position="411"/>
        <end position="897"/>
    </location>
</feature>
<evidence type="ECO:0000256" key="5">
    <source>
        <dbReference type="ARBA" id="ARBA00023077"/>
    </source>
</evidence>
<feature type="domain" description="TonB-dependent receptor plug" evidence="12">
    <location>
        <begin position="116"/>
        <end position="234"/>
    </location>
</feature>
<comment type="caution">
    <text evidence="13">The sequence shown here is derived from an EMBL/GenBank/DDBJ whole genome shotgun (WGS) entry which is preliminary data.</text>
</comment>
<keyword evidence="6 8" id="KW-0472">Membrane</keyword>
<comment type="subcellular location">
    <subcellularLocation>
        <location evidence="1 8">Cell outer membrane</location>
        <topology evidence="1 8">Multi-pass membrane protein</topology>
    </subcellularLocation>
</comment>
<dbReference type="Gene3D" id="2.40.170.20">
    <property type="entry name" value="TonB-dependent receptor, beta-barrel domain"/>
    <property type="match status" value="1"/>
</dbReference>
<dbReference type="NCBIfam" id="TIGR04056">
    <property type="entry name" value="OMP_RagA_SusC"/>
    <property type="match status" value="1"/>
</dbReference>
<dbReference type="SUPFAM" id="SSF49464">
    <property type="entry name" value="Carboxypeptidase regulatory domain-like"/>
    <property type="match status" value="1"/>
</dbReference>
<evidence type="ECO:0000256" key="6">
    <source>
        <dbReference type="ARBA" id="ARBA00023136"/>
    </source>
</evidence>
<dbReference type="InterPro" id="IPR008969">
    <property type="entry name" value="CarboxyPept-like_regulatory"/>
</dbReference>
<feature type="chain" id="PRO_5046465612" evidence="10">
    <location>
        <begin position="21"/>
        <end position="1052"/>
    </location>
</feature>
<evidence type="ECO:0000256" key="9">
    <source>
        <dbReference type="RuleBase" id="RU003357"/>
    </source>
</evidence>
<dbReference type="InterPro" id="IPR023997">
    <property type="entry name" value="TonB-dep_OMP_SusC/RagA_CS"/>
</dbReference>
<dbReference type="Gene3D" id="2.170.130.10">
    <property type="entry name" value="TonB-dependent receptor, plug domain"/>
    <property type="match status" value="1"/>
</dbReference>
<keyword evidence="14" id="KW-1185">Reference proteome</keyword>
<dbReference type="Pfam" id="PF00593">
    <property type="entry name" value="TonB_dep_Rec_b-barrel"/>
    <property type="match status" value="1"/>
</dbReference>
<reference evidence="13 14" key="1">
    <citation type="submission" date="2021-08" db="EMBL/GenBank/DDBJ databases">
        <title>The genome sequence of Chitinophaga sp. B61.</title>
        <authorList>
            <person name="Zhang X."/>
        </authorList>
    </citation>
    <scope>NUCLEOTIDE SEQUENCE [LARGE SCALE GENOMIC DNA]</scope>
    <source>
        <strain evidence="13 14">B61</strain>
    </source>
</reference>
<dbReference type="InterPro" id="IPR012910">
    <property type="entry name" value="Plug_dom"/>
</dbReference>
<dbReference type="Proteomes" id="UP000812961">
    <property type="component" value="Unassembled WGS sequence"/>
</dbReference>
<evidence type="ECO:0000256" key="2">
    <source>
        <dbReference type="ARBA" id="ARBA00022448"/>
    </source>
</evidence>
<comment type="similarity">
    <text evidence="8 9">Belongs to the TonB-dependent receptor family.</text>
</comment>
<evidence type="ECO:0000256" key="3">
    <source>
        <dbReference type="ARBA" id="ARBA00022452"/>
    </source>
</evidence>
<dbReference type="Gene3D" id="2.60.40.1120">
    <property type="entry name" value="Carboxypeptidase-like, regulatory domain"/>
    <property type="match status" value="1"/>
</dbReference>
<dbReference type="Pfam" id="PF07715">
    <property type="entry name" value="Plug"/>
    <property type="match status" value="1"/>
</dbReference>
<keyword evidence="7 8" id="KW-0998">Cell outer membrane</keyword>
<keyword evidence="4 8" id="KW-0812">Transmembrane</keyword>
<evidence type="ECO:0000256" key="10">
    <source>
        <dbReference type="SAM" id="SignalP"/>
    </source>
</evidence>
<accession>A0ABS7G693</accession>
<evidence type="ECO:0000259" key="11">
    <source>
        <dbReference type="Pfam" id="PF00593"/>
    </source>
</evidence>
<gene>
    <name evidence="13" type="ORF">K1Y79_02360</name>
</gene>
<evidence type="ECO:0000256" key="8">
    <source>
        <dbReference type="PROSITE-ProRule" id="PRU01360"/>
    </source>
</evidence>
<sequence length="1052" mass="113984">MKKSLLLWLFMAISMMHALAQSRTVSGKVTDAKDGSPLPGATIRIKSTSSGTVTDATGSFTIKVPTESTVLQVSTTGFLSKEVPVGTSGQLNIALSSDEKALSEIVVVGYGTQERKNVTGSVGTVKGELLKNLASPSFDKQLAGQVTGVQVGVATGALGQPARVRIRGVNSITNSSDPLYVVDGVPYISGDLGGSASVSYNPLGDINPADIESVEVLKDGSATAIYGSRASNGVILITTKRGKQGKTSVAYNAWVAAATPSKKFDLLDANQFIDITNEKLTNAGLAEAAKPTLDPNGNPYNTDWQDVVLRTAFQQNHALSFSGATEQTNYYFSLGYSNMDGISVANDQVRYNVRAKLEQKVLERVTFGINVGVTHTTDRGLNAGTNALSGNIGGAIRLFPNVPAMFEDGSYNLSADKQRLGKGANLREIDDNYTNLKYVLDHNVFRNQSMNTTGNAFVSVELAKGLTARSQIGINNLNVEYYRYYDPVHGDGRGDVGSTAQYSMPQFRYNWQNTLTYNRTLGLHNIGVVAGVEHQKTRTRNFFASATNLSDVFFGGQNIISDAWGTKNLGGSVTERAFESYFARANYAFNDRYLLTATIRQDKISSLPWGNQGATLPGVSVGWRLSKEAFFENANLSFINDLKIRGGYAKVGNVEIDNYPYAGIFNAVTYGELNAIQYGQIGNPNLSFETSKKLNVGLDIALLDNRIQFTADYFQNNVDNLILAAPTPPSLGVPKNSINLNVGEMNNKGFEFALNGVIVNSEKFRWNSNLNFTMVKNKVTRLANNNADIIDLYNITRVNNSIGAFFGFESKGVNAANGNPLWEKADGSTVQGNLDASGNFRFYAYDPSKPADLTAPVAALAFADKRILGQSNPTWYGGFNNTLSYGRFDLNINLTFSGGNKVYNVTRQESLTNMKFQNAGKELLRRWTTAGQETDVPRLFYGSGAGNSLNQAGNTNSRFLENGSFLRAQNIGLGYALPTPVLQRLKLNSLRIYAQVQNAFVITSYTGLDPELNAYAQAIGATTHAITNRQPGLDFNTNPVPRTYTFGINLGL</sequence>
<evidence type="ECO:0000256" key="7">
    <source>
        <dbReference type="ARBA" id="ARBA00023237"/>
    </source>
</evidence>
<dbReference type="InterPro" id="IPR000531">
    <property type="entry name" value="Beta-barrel_TonB"/>
</dbReference>
<proteinExistence type="inferred from homology"/>
<evidence type="ECO:0000259" key="12">
    <source>
        <dbReference type="Pfam" id="PF07715"/>
    </source>
</evidence>
<dbReference type="SUPFAM" id="SSF56935">
    <property type="entry name" value="Porins"/>
    <property type="match status" value="1"/>
</dbReference>
<evidence type="ECO:0000256" key="1">
    <source>
        <dbReference type="ARBA" id="ARBA00004571"/>
    </source>
</evidence>